<evidence type="ECO:0000313" key="6">
    <source>
        <dbReference type="EMBL" id="MPM19028.1"/>
    </source>
</evidence>
<keyword evidence="4 5" id="KW-0472">Membrane</keyword>
<comment type="caution">
    <text evidence="6">The sequence shown here is derived from an EMBL/GenBank/DDBJ whole genome shotgun (WGS) entry which is preliminary data.</text>
</comment>
<dbReference type="AlphaFoldDB" id="A0A644XTD8"/>
<accession>A0A644XTD8</accession>
<proteinExistence type="predicted"/>
<keyword evidence="2 5" id="KW-0812">Transmembrane</keyword>
<evidence type="ECO:0000256" key="4">
    <source>
        <dbReference type="ARBA" id="ARBA00023136"/>
    </source>
</evidence>
<keyword evidence="1" id="KW-1003">Cell membrane</keyword>
<organism evidence="6">
    <name type="scientific">bioreactor metagenome</name>
    <dbReference type="NCBI Taxonomy" id="1076179"/>
    <lineage>
        <taxon>unclassified sequences</taxon>
        <taxon>metagenomes</taxon>
        <taxon>ecological metagenomes</taxon>
    </lineage>
</organism>
<dbReference type="InterPro" id="IPR003810">
    <property type="entry name" value="Mntp/YtaF"/>
</dbReference>
<evidence type="ECO:0000256" key="5">
    <source>
        <dbReference type="SAM" id="Phobius"/>
    </source>
</evidence>
<feature type="transmembrane region" description="Helical" evidence="5">
    <location>
        <begin position="84"/>
        <end position="101"/>
    </location>
</feature>
<name>A0A644XTD8_9ZZZZ</name>
<gene>
    <name evidence="6" type="primary">mntP_24</name>
    <name evidence="6" type="ORF">SDC9_65446</name>
</gene>
<feature type="transmembrane region" description="Helical" evidence="5">
    <location>
        <begin position="51"/>
        <end position="72"/>
    </location>
</feature>
<keyword evidence="3 5" id="KW-1133">Transmembrane helix</keyword>
<feature type="transmembrane region" description="Helical" evidence="5">
    <location>
        <begin position="27"/>
        <end position="45"/>
    </location>
</feature>
<dbReference type="PANTHER" id="PTHR35529:SF1">
    <property type="entry name" value="MANGANESE EFFLUX PUMP MNTP-RELATED"/>
    <property type="match status" value="1"/>
</dbReference>
<dbReference type="Pfam" id="PF02659">
    <property type="entry name" value="Mntp"/>
    <property type="match status" value="1"/>
</dbReference>
<dbReference type="EMBL" id="VSSQ01003096">
    <property type="protein sequence ID" value="MPM19028.1"/>
    <property type="molecule type" value="Genomic_DNA"/>
</dbReference>
<sequence length="107" mass="10984">MLADAIRDRNNPAQCCEMQPYSTKAMLLQAVATSIDALAVGVGFAAMQVDIIPAVAIIGVITTACCAVGGGLGRKFGALLGHRAKLAGGLILIGIGFKIFIEHTMLG</sequence>
<evidence type="ECO:0000256" key="1">
    <source>
        <dbReference type="ARBA" id="ARBA00022475"/>
    </source>
</evidence>
<evidence type="ECO:0000256" key="2">
    <source>
        <dbReference type="ARBA" id="ARBA00022692"/>
    </source>
</evidence>
<protein>
    <submittedName>
        <fullName evidence="6">Manganese efflux pump MntP</fullName>
    </submittedName>
</protein>
<dbReference type="PANTHER" id="PTHR35529">
    <property type="entry name" value="MANGANESE EFFLUX PUMP MNTP-RELATED"/>
    <property type="match status" value="1"/>
</dbReference>
<reference evidence="6" key="1">
    <citation type="submission" date="2019-08" db="EMBL/GenBank/DDBJ databases">
        <authorList>
            <person name="Kucharzyk K."/>
            <person name="Murdoch R.W."/>
            <person name="Higgins S."/>
            <person name="Loffler F."/>
        </authorList>
    </citation>
    <scope>NUCLEOTIDE SEQUENCE</scope>
</reference>
<evidence type="ECO:0000256" key="3">
    <source>
        <dbReference type="ARBA" id="ARBA00022989"/>
    </source>
</evidence>